<evidence type="ECO:0000313" key="2">
    <source>
        <dbReference type="Proteomes" id="UP000887013"/>
    </source>
</evidence>
<comment type="caution">
    <text evidence="1">The sequence shown here is derived from an EMBL/GenBank/DDBJ whole genome shotgun (WGS) entry which is preliminary data.</text>
</comment>
<name>A0A8X6ULT0_NEPPI</name>
<organism evidence="1 2">
    <name type="scientific">Nephila pilipes</name>
    <name type="common">Giant wood spider</name>
    <name type="synonym">Nephila maculata</name>
    <dbReference type="NCBI Taxonomy" id="299642"/>
    <lineage>
        <taxon>Eukaryota</taxon>
        <taxon>Metazoa</taxon>
        <taxon>Ecdysozoa</taxon>
        <taxon>Arthropoda</taxon>
        <taxon>Chelicerata</taxon>
        <taxon>Arachnida</taxon>
        <taxon>Araneae</taxon>
        <taxon>Araneomorphae</taxon>
        <taxon>Entelegynae</taxon>
        <taxon>Araneoidea</taxon>
        <taxon>Nephilidae</taxon>
        <taxon>Nephila</taxon>
    </lineage>
</organism>
<proteinExistence type="predicted"/>
<reference evidence="1" key="1">
    <citation type="submission" date="2020-08" db="EMBL/GenBank/DDBJ databases">
        <title>Multicomponent nature underlies the extraordinary mechanical properties of spider dragline silk.</title>
        <authorList>
            <person name="Kono N."/>
            <person name="Nakamura H."/>
            <person name="Mori M."/>
            <person name="Yoshida Y."/>
            <person name="Ohtoshi R."/>
            <person name="Malay A.D."/>
            <person name="Moran D.A.P."/>
            <person name="Tomita M."/>
            <person name="Numata K."/>
            <person name="Arakawa K."/>
        </authorList>
    </citation>
    <scope>NUCLEOTIDE SEQUENCE</scope>
</reference>
<sequence>MQFRIHIPKTSEPYSIISRKALPLFFSKLSMKLVSRFQIFQKGLFLLPKWNKLTLIKPRDPPQKGDRGFSFENRTPPIRYITRPLCKRKRLLQILGTRVQQTECSRNSRGRAV</sequence>
<dbReference type="Proteomes" id="UP000887013">
    <property type="component" value="Unassembled WGS sequence"/>
</dbReference>
<dbReference type="AlphaFoldDB" id="A0A8X6ULT0"/>
<evidence type="ECO:0000313" key="1">
    <source>
        <dbReference type="EMBL" id="GFU29594.1"/>
    </source>
</evidence>
<dbReference type="EMBL" id="BMAW01129247">
    <property type="protein sequence ID" value="GFU29594.1"/>
    <property type="molecule type" value="Genomic_DNA"/>
</dbReference>
<protein>
    <submittedName>
        <fullName evidence="1">Uncharacterized protein</fullName>
    </submittedName>
</protein>
<keyword evidence="2" id="KW-1185">Reference proteome</keyword>
<accession>A0A8X6ULT0</accession>
<gene>
    <name evidence="1" type="ORF">NPIL_592631</name>
</gene>